<comment type="caution">
    <text evidence="1">The sequence shown here is derived from an EMBL/GenBank/DDBJ whole genome shotgun (WGS) entry which is preliminary data.</text>
</comment>
<dbReference type="EMBL" id="JANVFO010000045">
    <property type="protein sequence ID" value="KAJ3725697.1"/>
    <property type="molecule type" value="Genomic_DNA"/>
</dbReference>
<proteinExistence type="predicted"/>
<dbReference type="InterPro" id="IPR036420">
    <property type="entry name" value="BRCT_dom_sf"/>
</dbReference>
<name>A0AA38JF84_9AGAR</name>
<organism evidence="1 2">
    <name type="scientific">Lentinula guzmanii</name>
    <dbReference type="NCBI Taxonomy" id="2804957"/>
    <lineage>
        <taxon>Eukaryota</taxon>
        <taxon>Fungi</taxon>
        <taxon>Dikarya</taxon>
        <taxon>Basidiomycota</taxon>
        <taxon>Agaricomycotina</taxon>
        <taxon>Agaricomycetes</taxon>
        <taxon>Agaricomycetidae</taxon>
        <taxon>Agaricales</taxon>
        <taxon>Marasmiineae</taxon>
        <taxon>Omphalotaceae</taxon>
        <taxon>Lentinula</taxon>
    </lineage>
</organism>
<dbReference type="Proteomes" id="UP001176059">
    <property type="component" value="Unassembled WGS sequence"/>
</dbReference>
<evidence type="ECO:0000313" key="1">
    <source>
        <dbReference type="EMBL" id="KAJ3725697.1"/>
    </source>
</evidence>
<reference evidence="1" key="1">
    <citation type="submission" date="2022-08" db="EMBL/GenBank/DDBJ databases">
        <authorList>
            <consortium name="DOE Joint Genome Institute"/>
            <person name="Min B."/>
            <person name="Sierra-Patev S."/>
            <person name="Naranjo-Ortiz M."/>
            <person name="Looney B."/>
            <person name="Konkel Z."/>
            <person name="Slot J.C."/>
            <person name="Sakamoto Y."/>
            <person name="Steenwyk J.L."/>
            <person name="Rokas A."/>
            <person name="Carro J."/>
            <person name="Camarero S."/>
            <person name="Ferreira P."/>
            <person name="Molpeceres G."/>
            <person name="Ruiz-duenas F.J."/>
            <person name="Serrano A."/>
            <person name="Henrissat B."/>
            <person name="Drula E."/>
            <person name="Hughes K.W."/>
            <person name="Mata J.L."/>
            <person name="Ishikawa N.K."/>
            <person name="Vargas-Isla R."/>
            <person name="Ushijima S."/>
            <person name="Smith C.A."/>
            <person name="Ahrendt S."/>
            <person name="Andreopoulos W."/>
            <person name="He G."/>
            <person name="LaButti K."/>
            <person name="Lipzen A."/>
            <person name="Ng V."/>
            <person name="Riley R."/>
            <person name="Sandor L."/>
            <person name="Barry K."/>
            <person name="Martinez A.T."/>
            <person name="Xiao Y."/>
            <person name="Gibbons J.G."/>
            <person name="Terashima K."/>
            <person name="Hibbett D.S."/>
            <person name="Grigoriev I.V."/>
        </authorList>
    </citation>
    <scope>NUCLEOTIDE SEQUENCE</scope>
    <source>
        <strain evidence="1">ET3784</strain>
    </source>
</reference>
<keyword evidence="2" id="KW-1185">Reference proteome</keyword>
<accession>A0AA38JF84</accession>
<evidence type="ECO:0000313" key="2">
    <source>
        <dbReference type="Proteomes" id="UP001176059"/>
    </source>
</evidence>
<reference evidence="1" key="2">
    <citation type="journal article" date="2023" name="Proc. Natl. Acad. Sci. U.S.A.">
        <title>A global phylogenomic analysis of the shiitake genus Lentinula.</title>
        <authorList>
            <person name="Sierra-Patev S."/>
            <person name="Min B."/>
            <person name="Naranjo-Ortiz M."/>
            <person name="Looney B."/>
            <person name="Konkel Z."/>
            <person name="Slot J.C."/>
            <person name="Sakamoto Y."/>
            <person name="Steenwyk J.L."/>
            <person name="Rokas A."/>
            <person name="Carro J."/>
            <person name="Camarero S."/>
            <person name="Ferreira P."/>
            <person name="Molpeceres G."/>
            <person name="Ruiz-Duenas F.J."/>
            <person name="Serrano A."/>
            <person name="Henrissat B."/>
            <person name="Drula E."/>
            <person name="Hughes K.W."/>
            <person name="Mata J.L."/>
            <person name="Ishikawa N.K."/>
            <person name="Vargas-Isla R."/>
            <person name="Ushijima S."/>
            <person name="Smith C.A."/>
            <person name="Donoghue J."/>
            <person name="Ahrendt S."/>
            <person name="Andreopoulos W."/>
            <person name="He G."/>
            <person name="LaButti K."/>
            <person name="Lipzen A."/>
            <person name="Ng V."/>
            <person name="Riley R."/>
            <person name="Sandor L."/>
            <person name="Barry K."/>
            <person name="Martinez A.T."/>
            <person name="Xiao Y."/>
            <person name="Gibbons J.G."/>
            <person name="Terashima K."/>
            <person name="Grigoriev I.V."/>
            <person name="Hibbett D."/>
        </authorList>
    </citation>
    <scope>NUCLEOTIDE SEQUENCE</scope>
    <source>
        <strain evidence="1">ET3784</strain>
    </source>
</reference>
<sequence>IVDLDVPKLMHIVIDKRDTSRRMKRTSTFTNTLALIVSDYVQACFDEATLLNEEGERCYSVRNLL</sequence>
<dbReference type="AlphaFoldDB" id="A0AA38JF84"/>
<dbReference type="Gene3D" id="3.40.50.10190">
    <property type="entry name" value="BRCT domain"/>
    <property type="match status" value="1"/>
</dbReference>
<gene>
    <name evidence="1" type="ORF">DFJ43DRAFT_1002388</name>
</gene>
<protein>
    <submittedName>
        <fullName evidence="1">Uncharacterized protein</fullName>
    </submittedName>
</protein>
<feature type="non-terminal residue" evidence="1">
    <location>
        <position position="65"/>
    </location>
</feature>